<sequence>MRKQLFAFFFAALFGISLTTVPNVHAQSAHVSTGSGDRSADAVLAARPWEWGPFFQGGVGVGERSDFSFTSAGVRLGKVITDQHLGGFFRGQFEYAGEIMPYWQAFTPPPHLQAEKFVDPATGLTTYVNEPVGGGTYTGVSITPIILRWNFKPHGRFVPWFQGAGGLIYTTHKFPPDVLVHHGTPGATSVFNFSPQGGGGFHYFVRPKESITFSANAIHISSASLGDRNPGVNASIQFQIGYTWWK</sequence>
<protein>
    <submittedName>
        <fullName evidence="2">Acyloxyacyl hydrolase</fullName>
    </submittedName>
</protein>
<dbReference type="Gene3D" id="2.40.160.20">
    <property type="match status" value="1"/>
</dbReference>
<keyword evidence="3" id="KW-1185">Reference proteome</keyword>
<dbReference type="AlphaFoldDB" id="A0A372IS26"/>
<gene>
    <name evidence="2" type="ORF">D0Y96_03925</name>
</gene>
<keyword evidence="2" id="KW-0378">Hydrolase</keyword>
<name>A0A372IS26_9BACT</name>
<dbReference type="Proteomes" id="UP000264702">
    <property type="component" value="Unassembled WGS sequence"/>
</dbReference>
<dbReference type="GO" id="GO:0016787">
    <property type="term" value="F:hydrolase activity"/>
    <property type="evidence" value="ECO:0007669"/>
    <property type="project" value="UniProtKB-KW"/>
</dbReference>
<organism evidence="2 3">
    <name type="scientific">Paracidobacterium acidisoli</name>
    <dbReference type="NCBI Taxonomy" id="2303751"/>
    <lineage>
        <taxon>Bacteria</taxon>
        <taxon>Pseudomonadati</taxon>
        <taxon>Acidobacteriota</taxon>
        <taxon>Terriglobia</taxon>
        <taxon>Terriglobales</taxon>
        <taxon>Acidobacteriaceae</taxon>
        <taxon>Paracidobacterium</taxon>
    </lineage>
</organism>
<comment type="caution">
    <text evidence="2">The sequence shown here is derived from an EMBL/GenBank/DDBJ whole genome shotgun (WGS) entry which is preliminary data.</text>
</comment>
<feature type="signal peptide" evidence="1">
    <location>
        <begin position="1"/>
        <end position="26"/>
    </location>
</feature>
<dbReference type="Pfam" id="PF09411">
    <property type="entry name" value="PagL"/>
    <property type="match status" value="1"/>
</dbReference>
<keyword evidence="1" id="KW-0732">Signal</keyword>
<evidence type="ECO:0000256" key="1">
    <source>
        <dbReference type="SAM" id="SignalP"/>
    </source>
</evidence>
<reference evidence="2 3" key="1">
    <citation type="submission" date="2018-08" db="EMBL/GenBank/DDBJ databases">
        <title>Acidipila sp. 4G-K13, an acidobacterium isolated from forest soil.</title>
        <authorList>
            <person name="Gao Z.-H."/>
            <person name="Qiu L.-H."/>
        </authorList>
    </citation>
    <scope>NUCLEOTIDE SEQUENCE [LARGE SCALE GENOMIC DNA]</scope>
    <source>
        <strain evidence="2 3">4G-K13</strain>
    </source>
</reference>
<proteinExistence type="predicted"/>
<evidence type="ECO:0000313" key="2">
    <source>
        <dbReference type="EMBL" id="RFU17323.1"/>
    </source>
</evidence>
<feature type="chain" id="PRO_5016664003" evidence="1">
    <location>
        <begin position="27"/>
        <end position="246"/>
    </location>
</feature>
<evidence type="ECO:0000313" key="3">
    <source>
        <dbReference type="Proteomes" id="UP000264702"/>
    </source>
</evidence>
<dbReference type="InterPro" id="IPR018550">
    <property type="entry name" value="Lipid-A_deacylase-rel"/>
</dbReference>
<accession>A0A372IS26</accession>
<dbReference type="EMBL" id="QVQT01000002">
    <property type="protein sequence ID" value="RFU17323.1"/>
    <property type="molecule type" value="Genomic_DNA"/>
</dbReference>